<proteinExistence type="predicted"/>
<dbReference type="Proteomes" id="UP001558713">
    <property type="component" value="Unassembled WGS sequence"/>
</dbReference>
<dbReference type="InterPro" id="IPR051954">
    <property type="entry name" value="tRNA_methyltransferase_THADA"/>
</dbReference>
<dbReference type="EMBL" id="JBANAX010000851">
    <property type="protein sequence ID" value="KAL1191503.1"/>
    <property type="molecule type" value="Genomic_DNA"/>
</dbReference>
<organism evidence="2 3">
    <name type="scientific">Cardamine amara subsp. amara</name>
    <dbReference type="NCBI Taxonomy" id="228776"/>
    <lineage>
        <taxon>Eukaryota</taxon>
        <taxon>Viridiplantae</taxon>
        <taxon>Streptophyta</taxon>
        <taxon>Embryophyta</taxon>
        <taxon>Tracheophyta</taxon>
        <taxon>Spermatophyta</taxon>
        <taxon>Magnoliopsida</taxon>
        <taxon>eudicotyledons</taxon>
        <taxon>Gunneridae</taxon>
        <taxon>Pentapetalae</taxon>
        <taxon>rosids</taxon>
        <taxon>malvids</taxon>
        <taxon>Brassicales</taxon>
        <taxon>Brassicaceae</taxon>
        <taxon>Cardamineae</taxon>
        <taxon>Cardamine</taxon>
    </lineage>
</organism>
<evidence type="ECO:0000259" key="1">
    <source>
        <dbReference type="Pfam" id="PF25150"/>
    </source>
</evidence>
<dbReference type="PANTHER" id="PTHR14387">
    <property type="entry name" value="THADA/DEATH RECEPTOR INTERACTING PROTEIN"/>
    <property type="match status" value="1"/>
</dbReference>
<accession>A0ABD0Z9Y6</accession>
<name>A0ABD0Z9Y6_CARAN</name>
<evidence type="ECO:0000313" key="3">
    <source>
        <dbReference type="Proteomes" id="UP001558713"/>
    </source>
</evidence>
<sequence>MPDSMAARVLIIIWNNLEDPLSQTVKQVHLMFDLLLDIHTTVHQTDDKVGTRESLLKMVNYLLRIGSRCKGRYVPLASLTRRLGANSLMDMSPNLLFEMANAYIDDDVCYAVTSFIKCFLEILCDESWGSKGVDQGYARYREHCLPPFLYGLASGMWKLRSNLNTYNAVQVLLELDVDSIFLLLAFISIGPSEEETKLNYTELSNMSMELTVEQKVVVLVSLLKVCCTLAFLEGDIEQNGSTDAFAVVQIKGIEWLKMALTHVDESVRVDAAETLFLNPKTASLPSPLELYLMKEAVPLNMRSSSTGFQMKWTSLFRNFFFRFCMSLEKQYKKGSRQPLKSDQNAVLRADSLFKFMRWLSSFLYLSCYPSAPYRRKIMATELIQIMIEVWPFVASKDPTSHQGHLYPYCDIVTVHDSTLLLVGSIVDSWDRLRENSFLFCFIFQLHLLAFQVKARPKTLFLGPNI</sequence>
<reference evidence="2 3" key="1">
    <citation type="submission" date="2024-04" db="EMBL/GenBank/DDBJ databases">
        <title>Genome assembly C_amara_ONT_v2.</title>
        <authorList>
            <person name="Yant L."/>
            <person name="Moore C."/>
            <person name="Slenker M."/>
        </authorList>
    </citation>
    <scope>NUCLEOTIDE SEQUENCE [LARGE SCALE GENOMIC DNA]</scope>
    <source>
        <tissue evidence="2">Leaf</tissue>
    </source>
</reference>
<protein>
    <recommendedName>
        <fullName evidence="1">tRNA (32-2'-O)-methyltransferase regulator THADA-like TPR repeats region domain-containing protein</fullName>
    </recommendedName>
</protein>
<comment type="caution">
    <text evidence="2">The sequence shown here is derived from an EMBL/GenBank/DDBJ whole genome shotgun (WGS) entry which is preliminary data.</text>
</comment>
<dbReference type="InterPro" id="IPR056843">
    <property type="entry name" value="THADA-like_TPR"/>
</dbReference>
<keyword evidence="3" id="KW-1185">Reference proteome</keyword>
<dbReference type="PANTHER" id="PTHR14387:SF0">
    <property type="entry name" value="DUF2428 DOMAIN-CONTAINING PROTEIN"/>
    <property type="match status" value="1"/>
</dbReference>
<dbReference type="Pfam" id="PF25150">
    <property type="entry name" value="TPR_Trm732"/>
    <property type="match status" value="1"/>
</dbReference>
<dbReference type="AlphaFoldDB" id="A0ABD0Z9Y6"/>
<feature type="domain" description="tRNA (32-2'-O)-methyltransferase regulator THADA-like TPR repeats region" evidence="1">
    <location>
        <begin position="181"/>
        <end position="433"/>
    </location>
</feature>
<evidence type="ECO:0000313" key="2">
    <source>
        <dbReference type="EMBL" id="KAL1191503.1"/>
    </source>
</evidence>
<gene>
    <name evidence="2" type="ORF">V5N11_002327</name>
</gene>